<evidence type="ECO:0000256" key="1">
    <source>
        <dbReference type="SAM" id="MobiDB-lite"/>
    </source>
</evidence>
<accession>A0A0L9U807</accession>
<feature type="region of interest" description="Disordered" evidence="1">
    <location>
        <begin position="1"/>
        <end position="22"/>
    </location>
</feature>
<gene>
    <name evidence="2" type="ORF">LR48_Vigan03g216900</name>
</gene>
<name>A0A0L9U807_PHAAN</name>
<organism evidence="2 3">
    <name type="scientific">Phaseolus angularis</name>
    <name type="common">Azuki bean</name>
    <name type="synonym">Vigna angularis</name>
    <dbReference type="NCBI Taxonomy" id="3914"/>
    <lineage>
        <taxon>Eukaryota</taxon>
        <taxon>Viridiplantae</taxon>
        <taxon>Streptophyta</taxon>
        <taxon>Embryophyta</taxon>
        <taxon>Tracheophyta</taxon>
        <taxon>Spermatophyta</taxon>
        <taxon>Magnoliopsida</taxon>
        <taxon>eudicotyledons</taxon>
        <taxon>Gunneridae</taxon>
        <taxon>Pentapetalae</taxon>
        <taxon>rosids</taxon>
        <taxon>fabids</taxon>
        <taxon>Fabales</taxon>
        <taxon>Fabaceae</taxon>
        <taxon>Papilionoideae</taxon>
        <taxon>50 kb inversion clade</taxon>
        <taxon>NPAAA clade</taxon>
        <taxon>indigoferoid/millettioid clade</taxon>
        <taxon>Phaseoleae</taxon>
        <taxon>Vigna</taxon>
    </lineage>
</organism>
<dbReference type="Gramene" id="KOM38787">
    <property type="protein sequence ID" value="KOM38787"/>
    <property type="gene ID" value="LR48_Vigan03g216900"/>
</dbReference>
<evidence type="ECO:0000313" key="3">
    <source>
        <dbReference type="Proteomes" id="UP000053144"/>
    </source>
</evidence>
<reference evidence="3" key="1">
    <citation type="journal article" date="2015" name="Proc. Natl. Acad. Sci. U.S.A.">
        <title>Genome sequencing of adzuki bean (Vigna angularis) provides insight into high starch and low fat accumulation and domestication.</title>
        <authorList>
            <person name="Yang K."/>
            <person name="Tian Z."/>
            <person name="Chen C."/>
            <person name="Luo L."/>
            <person name="Zhao B."/>
            <person name="Wang Z."/>
            <person name="Yu L."/>
            <person name="Li Y."/>
            <person name="Sun Y."/>
            <person name="Li W."/>
            <person name="Chen Y."/>
            <person name="Li Y."/>
            <person name="Zhang Y."/>
            <person name="Ai D."/>
            <person name="Zhao J."/>
            <person name="Shang C."/>
            <person name="Ma Y."/>
            <person name="Wu B."/>
            <person name="Wang M."/>
            <person name="Gao L."/>
            <person name="Sun D."/>
            <person name="Zhang P."/>
            <person name="Guo F."/>
            <person name="Wang W."/>
            <person name="Li Y."/>
            <person name="Wang J."/>
            <person name="Varshney R.K."/>
            <person name="Wang J."/>
            <person name="Ling H.Q."/>
            <person name="Wan P."/>
        </authorList>
    </citation>
    <scope>NUCLEOTIDE SEQUENCE</scope>
    <source>
        <strain evidence="3">cv. Jingnong 6</strain>
    </source>
</reference>
<sequence length="245" mass="27044">MEQLGRKEWMKKDEKSTKEEAERRAARRNLAGENFAGQIHRLETLQVLQLKSEQAGERIHLKKEHVHILKPSEVSRNIAGESTIRGVETDKLGQVSNLRRDAVGVSVVVANVELVKRGEVSKLREMFPMSSLGVARCHTWEGSGRRKSCCRGGDEGGGAWRRWRGGRDRSDHVVVVEIKDLEIGKAGEVGGEGGVEGIVREVEMAEGGQCREGGRDWAGKLVVDEGKVGEEMGVQERERNDLGSG</sequence>
<dbReference type="AlphaFoldDB" id="A0A0L9U807"/>
<proteinExistence type="predicted"/>
<protein>
    <submittedName>
        <fullName evidence="2">Uncharacterized protein</fullName>
    </submittedName>
</protein>
<evidence type="ECO:0000313" key="2">
    <source>
        <dbReference type="EMBL" id="KOM38787.1"/>
    </source>
</evidence>
<dbReference type="Proteomes" id="UP000053144">
    <property type="component" value="Chromosome 3"/>
</dbReference>
<dbReference type="EMBL" id="CM003373">
    <property type="protein sequence ID" value="KOM38787.1"/>
    <property type="molecule type" value="Genomic_DNA"/>
</dbReference>